<comment type="caution">
    <text evidence="2">The sequence shown here is derived from an EMBL/GenBank/DDBJ whole genome shotgun (WGS) entry which is preliminary data.</text>
</comment>
<dbReference type="PANTHER" id="PTHR43155:SF2">
    <property type="entry name" value="CYCLIC DI-GMP PHOSPHODIESTERASE PA4108"/>
    <property type="match status" value="1"/>
</dbReference>
<gene>
    <name evidence="2" type="ORF">D3P08_21425</name>
</gene>
<organism evidence="2 3">
    <name type="scientific">Paenibacillus nanensis</name>
    <dbReference type="NCBI Taxonomy" id="393251"/>
    <lineage>
        <taxon>Bacteria</taxon>
        <taxon>Bacillati</taxon>
        <taxon>Bacillota</taxon>
        <taxon>Bacilli</taxon>
        <taxon>Bacillales</taxon>
        <taxon>Paenibacillaceae</taxon>
        <taxon>Paenibacillus</taxon>
    </lineage>
</organism>
<evidence type="ECO:0000313" key="2">
    <source>
        <dbReference type="EMBL" id="RIX50113.1"/>
    </source>
</evidence>
<feature type="domain" description="HD-GYP" evidence="1">
    <location>
        <begin position="113"/>
        <end position="309"/>
    </location>
</feature>
<dbReference type="PANTHER" id="PTHR43155">
    <property type="entry name" value="CYCLIC DI-GMP PHOSPHODIESTERASE PA4108-RELATED"/>
    <property type="match status" value="1"/>
</dbReference>
<dbReference type="AlphaFoldDB" id="A0A3A1UV16"/>
<reference evidence="2 3" key="1">
    <citation type="submission" date="2018-09" db="EMBL/GenBank/DDBJ databases">
        <title>Paenibacillus aracenensis nov. sp. isolated from a cave in southern Spain.</title>
        <authorList>
            <person name="Jurado V."/>
            <person name="Gutierrez-Patricio S."/>
            <person name="Gonzalez-Pimentel J.L."/>
            <person name="Miller A.Z."/>
            <person name="Laiz L."/>
            <person name="Saiz-Jimenez C."/>
        </authorList>
    </citation>
    <scope>NUCLEOTIDE SEQUENCE [LARGE SCALE GENOMIC DNA]</scope>
    <source>
        <strain evidence="2 3">DSM 22867</strain>
    </source>
</reference>
<dbReference type="NCBIfam" id="TIGR00277">
    <property type="entry name" value="HDIG"/>
    <property type="match status" value="1"/>
</dbReference>
<dbReference type="SMART" id="SM00471">
    <property type="entry name" value="HDc"/>
    <property type="match status" value="1"/>
</dbReference>
<dbReference type="InterPro" id="IPR006675">
    <property type="entry name" value="HDIG_dom"/>
</dbReference>
<dbReference type="InterPro" id="IPR003607">
    <property type="entry name" value="HD/PDEase_dom"/>
</dbReference>
<dbReference type="Gene3D" id="1.10.3210.10">
    <property type="entry name" value="Hypothetical protein af1432"/>
    <property type="match status" value="1"/>
</dbReference>
<name>A0A3A1UV16_9BACL</name>
<dbReference type="SUPFAM" id="SSF109604">
    <property type="entry name" value="HD-domain/PDEase-like"/>
    <property type="match status" value="1"/>
</dbReference>
<evidence type="ECO:0000313" key="3">
    <source>
        <dbReference type="Proteomes" id="UP000266482"/>
    </source>
</evidence>
<keyword evidence="3" id="KW-1185">Reference proteome</keyword>
<dbReference type="EMBL" id="QXQA01000016">
    <property type="protein sequence ID" value="RIX50113.1"/>
    <property type="molecule type" value="Genomic_DNA"/>
</dbReference>
<evidence type="ECO:0000259" key="1">
    <source>
        <dbReference type="PROSITE" id="PS51832"/>
    </source>
</evidence>
<dbReference type="InterPro" id="IPR037522">
    <property type="entry name" value="HD_GYP_dom"/>
</dbReference>
<protein>
    <submittedName>
        <fullName evidence="2">HD-GYP domain-containing protein</fullName>
    </submittedName>
</protein>
<sequence>MGGAALLAKTRDWGHVIGKRIIRDVFSDNGILLVPISSIITREQIMILEKHGIELTAQDVVSIGPYSENESFVHTQIINDTVTEISRLFEGIRTTKEVPIAELRRSVIPIVQEIASKETPLIGLFASLQAKDDYIYRHHIAVGIYACLIGGWMGLDRQEQLQLTTAALLHDIGKMLIPEELLQKPGKLTAEEYAIMKSHTVLGYELLKKTVGVTHRQALVALQHHERMDGGGYPLGLTHDKIERFSRITSVADRFHAMTSRRAYQDPLPFYEVLFQIEKDSFGELDPVITRLFVEKMMNALIGRSVLLTDGREGVVLMVQAQNLGQPLIQAEDRFIDLSREPAIRIEQIL</sequence>
<dbReference type="CDD" id="cd00077">
    <property type="entry name" value="HDc"/>
    <property type="match status" value="1"/>
</dbReference>
<accession>A0A3A1UV16</accession>
<dbReference type="Proteomes" id="UP000266482">
    <property type="component" value="Unassembled WGS sequence"/>
</dbReference>
<dbReference type="OrthoDB" id="9759601at2"/>
<dbReference type="Pfam" id="PF13487">
    <property type="entry name" value="HD_5"/>
    <property type="match status" value="1"/>
</dbReference>
<proteinExistence type="predicted"/>
<dbReference type="PROSITE" id="PS51832">
    <property type="entry name" value="HD_GYP"/>
    <property type="match status" value="1"/>
</dbReference>